<reference evidence="6" key="2">
    <citation type="submission" date="2025-09" db="UniProtKB">
        <authorList>
            <consortium name="Ensembl"/>
        </authorList>
    </citation>
    <scope>IDENTIFICATION</scope>
</reference>
<dbReference type="SUPFAM" id="SSF47973">
    <property type="entry name" value="Ribosomal protein S7"/>
    <property type="match status" value="1"/>
</dbReference>
<keyword evidence="7" id="KW-1185">Reference proteome</keyword>
<organism evidence="6 7">
    <name type="scientific">Eptatretus burgeri</name>
    <name type="common">Inshore hagfish</name>
    <dbReference type="NCBI Taxonomy" id="7764"/>
    <lineage>
        <taxon>Eukaryota</taxon>
        <taxon>Metazoa</taxon>
        <taxon>Chordata</taxon>
        <taxon>Craniata</taxon>
        <taxon>Vertebrata</taxon>
        <taxon>Cyclostomata</taxon>
        <taxon>Myxini</taxon>
        <taxon>Myxiniformes</taxon>
        <taxon>Myxinidae</taxon>
        <taxon>Eptatretinae</taxon>
        <taxon>Eptatretus</taxon>
    </lineage>
</organism>
<evidence type="ECO:0000256" key="1">
    <source>
        <dbReference type="ARBA" id="ARBA00007151"/>
    </source>
</evidence>
<evidence type="ECO:0000256" key="3">
    <source>
        <dbReference type="ARBA" id="ARBA00023274"/>
    </source>
</evidence>
<dbReference type="GO" id="GO:0006412">
    <property type="term" value="P:translation"/>
    <property type="evidence" value="ECO:0007669"/>
    <property type="project" value="InterPro"/>
</dbReference>
<dbReference type="Ensembl" id="ENSEBUT00000007406.1">
    <property type="protein sequence ID" value="ENSEBUP00000006940.1"/>
    <property type="gene ID" value="ENSEBUG00000004559.1"/>
</dbReference>
<dbReference type="GO" id="GO:0005840">
    <property type="term" value="C:ribosome"/>
    <property type="evidence" value="ECO:0007669"/>
    <property type="project" value="UniProtKB-KW"/>
</dbReference>
<accession>A0A8C4NFE7</accession>
<evidence type="ECO:0000256" key="2">
    <source>
        <dbReference type="ARBA" id="ARBA00022980"/>
    </source>
</evidence>
<evidence type="ECO:0000256" key="4">
    <source>
        <dbReference type="SAM" id="MobiDB-lite"/>
    </source>
</evidence>
<evidence type="ECO:0000313" key="7">
    <source>
        <dbReference type="Proteomes" id="UP000694388"/>
    </source>
</evidence>
<dbReference type="InterPro" id="IPR023798">
    <property type="entry name" value="Ribosomal_uS7_dom"/>
</dbReference>
<dbReference type="Gene3D" id="1.10.455.10">
    <property type="entry name" value="Ribosomal protein S7 domain"/>
    <property type="match status" value="1"/>
</dbReference>
<dbReference type="GO" id="GO:1990904">
    <property type="term" value="C:ribonucleoprotein complex"/>
    <property type="evidence" value="ECO:0007669"/>
    <property type="project" value="UniProtKB-KW"/>
</dbReference>
<comment type="similarity">
    <text evidence="1">Belongs to the universal ribosomal protein uS7 family.</text>
</comment>
<keyword evidence="3" id="KW-0687">Ribonucleoprotein</keyword>
<dbReference type="GeneTree" id="ENSGT00390000014620"/>
<dbReference type="PIRSF" id="PIRSF002122">
    <property type="entry name" value="RPS7p_RPS7a_RPS5e_RPS7o"/>
    <property type="match status" value="1"/>
</dbReference>
<keyword evidence="2" id="KW-0689">Ribosomal protein</keyword>
<feature type="region of interest" description="Disordered" evidence="4">
    <location>
        <begin position="1"/>
        <end position="53"/>
    </location>
</feature>
<evidence type="ECO:0000313" key="6">
    <source>
        <dbReference type="Ensembl" id="ENSEBUP00000006940.1"/>
    </source>
</evidence>
<protein>
    <submittedName>
        <fullName evidence="6">Mitochondrial ribosomal protein S7</fullName>
    </submittedName>
</protein>
<feature type="compositionally biased region" description="Basic and acidic residues" evidence="4">
    <location>
        <begin position="7"/>
        <end position="17"/>
    </location>
</feature>
<dbReference type="InterPro" id="IPR036823">
    <property type="entry name" value="Ribosomal_uS7_dom_sf"/>
</dbReference>
<feature type="domain" description="Small ribosomal subunit protein uS7" evidence="5">
    <location>
        <begin position="54"/>
        <end position="204"/>
    </location>
</feature>
<proteinExistence type="inferred from homology"/>
<dbReference type="PANTHER" id="PTHR11205">
    <property type="entry name" value="RIBOSOMAL PROTEIN S7"/>
    <property type="match status" value="1"/>
</dbReference>
<dbReference type="Pfam" id="PF00177">
    <property type="entry name" value="Ribosomal_S7"/>
    <property type="match status" value="1"/>
</dbReference>
<evidence type="ECO:0000259" key="5">
    <source>
        <dbReference type="Pfam" id="PF00177"/>
    </source>
</evidence>
<dbReference type="CDD" id="cd14870">
    <property type="entry name" value="uS7_Mitochondria_Mammalian"/>
    <property type="match status" value="1"/>
</dbReference>
<reference evidence="6" key="1">
    <citation type="submission" date="2025-08" db="UniProtKB">
        <authorList>
            <consortium name="Ensembl"/>
        </authorList>
    </citation>
    <scope>IDENTIFICATION</scope>
</reference>
<dbReference type="Proteomes" id="UP000694388">
    <property type="component" value="Unplaced"/>
</dbReference>
<dbReference type="OMA" id="NECICAY"/>
<name>A0A8C4NFE7_EPTBU</name>
<dbReference type="AlphaFoldDB" id="A0A8C4NFE7"/>
<sequence length="212" mass="24268">MYNPTHLEPDPKVEKHVLRTGSSPADDSPDDESREDLKATSPFKATRSNHSSSGLHDAVIDKFVSMMMHGGRKLLARTIMLEVLESLKREQVTLYHKTSPGEREAIECNPYTIFHKALENCKPILGLKKMIKGGTTYQVPVLLSEQRRRYLAMKWLITKARLVKEGKRQFMAEKLANEIKQAAEGQGEVVRKKMDLHRQAEGNRAFAHFRWE</sequence>
<dbReference type="InterPro" id="IPR000235">
    <property type="entry name" value="Ribosomal_uS7"/>
</dbReference>